<feature type="compositionally biased region" description="Basic residues" evidence="4">
    <location>
        <begin position="837"/>
        <end position="857"/>
    </location>
</feature>
<dbReference type="Gene3D" id="2.60.40.3120">
    <property type="match status" value="1"/>
</dbReference>
<dbReference type="InterPro" id="IPR000834">
    <property type="entry name" value="Peptidase_M14"/>
</dbReference>
<evidence type="ECO:0000256" key="1">
    <source>
        <dbReference type="ARBA" id="ARBA00001947"/>
    </source>
</evidence>
<dbReference type="Gene3D" id="3.40.630.10">
    <property type="entry name" value="Zn peptidases"/>
    <property type="match status" value="1"/>
</dbReference>
<evidence type="ECO:0000256" key="3">
    <source>
        <dbReference type="PROSITE-ProRule" id="PRU01379"/>
    </source>
</evidence>
<name>A0A7S2WF68_9STRA</name>
<dbReference type="GO" id="GO:0006508">
    <property type="term" value="P:proteolysis"/>
    <property type="evidence" value="ECO:0007669"/>
    <property type="project" value="InterPro"/>
</dbReference>
<gene>
    <name evidence="6" type="ORF">QSP1433_LOCUS8143</name>
</gene>
<organism evidence="6">
    <name type="scientific">Mucochytrium quahogii</name>
    <dbReference type="NCBI Taxonomy" id="96639"/>
    <lineage>
        <taxon>Eukaryota</taxon>
        <taxon>Sar</taxon>
        <taxon>Stramenopiles</taxon>
        <taxon>Bigyra</taxon>
        <taxon>Labyrinthulomycetes</taxon>
        <taxon>Thraustochytrida</taxon>
        <taxon>Thraustochytriidae</taxon>
        <taxon>Mucochytrium</taxon>
    </lineage>
</organism>
<evidence type="ECO:0000259" key="5">
    <source>
        <dbReference type="PROSITE" id="PS52035"/>
    </source>
</evidence>
<comment type="similarity">
    <text evidence="2 3">Belongs to the peptidase M14 family.</text>
</comment>
<dbReference type="AlphaFoldDB" id="A0A7S2WF68"/>
<comment type="cofactor">
    <cofactor evidence="1">
        <name>Zn(2+)</name>
        <dbReference type="ChEBI" id="CHEBI:29105"/>
    </cofactor>
</comment>
<dbReference type="SUPFAM" id="SSF53187">
    <property type="entry name" value="Zn-dependent exopeptidases"/>
    <property type="match status" value="1"/>
</dbReference>
<dbReference type="Gene3D" id="1.25.10.10">
    <property type="entry name" value="Leucine-rich Repeat Variant"/>
    <property type="match status" value="1"/>
</dbReference>
<dbReference type="PANTHER" id="PTHR12756:SF11">
    <property type="entry name" value="CYTOSOLIC CARBOXYPEPTIDASE 1"/>
    <property type="match status" value="1"/>
</dbReference>
<dbReference type="PANTHER" id="PTHR12756">
    <property type="entry name" value="CYTOSOLIC CARBOXYPEPTIDASE"/>
    <property type="match status" value="1"/>
</dbReference>
<evidence type="ECO:0000313" key="6">
    <source>
        <dbReference type="EMBL" id="CAD9683632.1"/>
    </source>
</evidence>
<evidence type="ECO:0000256" key="4">
    <source>
        <dbReference type="SAM" id="MobiDB-lite"/>
    </source>
</evidence>
<dbReference type="InterPro" id="IPR050821">
    <property type="entry name" value="Cytosolic_carboxypeptidase"/>
</dbReference>
<dbReference type="GO" id="GO:0004181">
    <property type="term" value="F:metallocarboxypeptidase activity"/>
    <property type="evidence" value="ECO:0007669"/>
    <property type="project" value="InterPro"/>
</dbReference>
<dbReference type="InterPro" id="IPR040626">
    <property type="entry name" value="Pepdidase_M14_N"/>
</dbReference>
<reference evidence="6" key="1">
    <citation type="submission" date="2021-01" db="EMBL/GenBank/DDBJ databases">
        <authorList>
            <person name="Corre E."/>
            <person name="Pelletier E."/>
            <person name="Niang G."/>
            <person name="Scheremetjew M."/>
            <person name="Finn R."/>
            <person name="Kale V."/>
            <person name="Holt S."/>
            <person name="Cochrane G."/>
            <person name="Meng A."/>
            <person name="Brown T."/>
            <person name="Cohen L."/>
        </authorList>
    </citation>
    <scope>NUCLEOTIDE SEQUENCE</scope>
    <source>
        <strain evidence="6">NY070348D</strain>
    </source>
</reference>
<dbReference type="GO" id="GO:0008270">
    <property type="term" value="F:zinc ion binding"/>
    <property type="evidence" value="ECO:0007669"/>
    <property type="project" value="InterPro"/>
</dbReference>
<feature type="active site" description="Proton donor/acceptor" evidence="3">
    <location>
        <position position="757"/>
    </location>
</feature>
<proteinExistence type="inferred from homology"/>
<feature type="domain" description="Peptidase M14" evidence="5">
    <location>
        <begin position="533"/>
        <end position="788"/>
    </location>
</feature>
<dbReference type="Pfam" id="PF00246">
    <property type="entry name" value="Peptidase_M14"/>
    <property type="match status" value="1"/>
</dbReference>
<sequence>MVNWASLSHNALVSLGSNDVVSMVSMLDKVVDALGHEDSLRLKEMMIKREAGMLLCGLVERYASTLTVGQSKHIVEAACKVLSALMAVDKNVVGEVHKECGCRAFVVLLRAFGKNMDMVVVLCDILRMLEVYSRSTGACGRIELLVSLGIRNGRNTQAHRAVLELLHTYCLLNSNADVLAKIKTLGALINSCRRKTSSRCIACWSTKIAVLLTSRSQKACMTLSRTKVVPFVLDVLSLFPQDCELVGQCLTILERVPWARASVSYIKQVNGFKIVYPILPRHLGNESLSSRLCCVLWKLHCVGREDEMDLNQRVEGDIVSLFQRDLEEEEGCFPTSGCFDHLLESSERAPLGPQDQDRKLGILLDFVERIRAADRHPSLVYDLKQGVSCTNGISFESRFESGNLARVETLGPSEYLLYLRADTSHCGQVQWFYFCMQGLDPEREYHFNIVNLEKPDSMYNYGMQPLVFCPRTARACQRGWTRVGSNIAYFANPFEKDCDVNGSKRCYSASLSFRLPKGFLTSSEDRVFMAYCFPYTYSNLVRDLEQLESYNFVRQETLCKTMGGTDCPLLTITNFDFGEDGRPYVFLSARVHPGETNASYTMRGALRFLCSNEPAAVKLRDRVIFKIVPMLNPDGVIHGNHRSNLAGLDLNRQWSDPCKDKSPTVFHLKALMRDKDVKLFVDMHGHSRMDGIFLYGCEDCKTFGVPEQVFPHLVDRVASPQVFSLDHCTYRVTKGKVNCARVAVWRDLKISHSYTLESSFCGKGDYHFNALDFEELGGDTMRAVWDLVDPQKEVLDSVTRLLETKFPDRFLSVPESPVCGTAVEVEDDDDREEGNKKRTKKKKRGRTRKIKPRRIRRSNQLGDD</sequence>
<dbReference type="Pfam" id="PF18027">
    <property type="entry name" value="Pepdidase_M14_N"/>
    <property type="match status" value="1"/>
</dbReference>
<protein>
    <recommendedName>
        <fullName evidence="5">Peptidase M14 domain-containing protein</fullName>
    </recommendedName>
</protein>
<evidence type="ECO:0000256" key="2">
    <source>
        <dbReference type="ARBA" id="ARBA00005988"/>
    </source>
</evidence>
<dbReference type="SMART" id="SM00631">
    <property type="entry name" value="Zn_pept"/>
    <property type="match status" value="1"/>
</dbReference>
<dbReference type="InterPro" id="IPR011989">
    <property type="entry name" value="ARM-like"/>
</dbReference>
<feature type="region of interest" description="Disordered" evidence="4">
    <location>
        <begin position="822"/>
        <end position="864"/>
    </location>
</feature>
<accession>A0A7S2WF68</accession>
<dbReference type="EMBL" id="HBHK01012976">
    <property type="protein sequence ID" value="CAD9683632.1"/>
    <property type="molecule type" value="Transcribed_RNA"/>
</dbReference>
<dbReference type="PROSITE" id="PS52035">
    <property type="entry name" value="PEPTIDASE_M14"/>
    <property type="match status" value="1"/>
</dbReference>